<organism evidence="1 2">
    <name type="scientific">Sphingomonas agrestis</name>
    <dbReference type="NCBI Taxonomy" id="3080540"/>
    <lineage>
        <taxon>Bacteria</taxon>
        <taxon>Pseudomonadati</taxon>
        <taxon>Pseudomonadota</taxon>
        <taxon>Alphaproteobacteria</taxon>
        <taxon>Sphingomonadales</taxon>
        <taxon>Sphingomonadaceae</taxon>
        <taxon>Sphingomonas</taxon>
    </lineage>
</organism>
<gene>
    <name evidence="1" type="ORF">RZN05_18805</name>
</gene>
<keyword evidence="2" id="KW-1185">Reference proteome</keyword>
<reference evidence="1 2" key="1">
    <citation type="submission" date="2023-10" db="EMBL/GenBank/DDBJ databases">
        <title>Sphingomonas sp. HF-S4 16S ribosomal RNA gene Genome sequencing and assembly.</title>
        <authorList>
            <person name="Lee H."/>
        </authorList>
    </citation>
    <scope>NUCLEOTIDE SEQUENCE [LARGE SCALE GENOMIC DNA]</scope>
    <source>
        <strain evidence="1 2">HF-S4</strain>
    </source>
</reference>
<protein>
    <submittedName>
        <fullName evidence="1">Uncharacterized protein</fullName>
    </submittedName>
</protein>
<sequence>MIEHQRWTQSHITELRSRLEMGGSPADIAEALERPLENVRMMMARLRLRARS</sequence>
<evidence type="ECO:0000313" key="1">
    <source>
        <dbReference type="EMBL" id="MDV3459056.1"/>
    </source>
</evidence>
<name>A0ABU3YCG6_9SPHN</name>
<proteinExistence type="predicted"/>
<dbReference type="EMBL" id="JAWJEJ010000002">
    <property type="protein sequence ID" value="MDV3459056.1"/>
    <property type="molecule type" value="Genomic_DNA"/>
</dbReference>
<accession>A0ABU3YCG6</accession>
<dbReference type="RefSeq" id="WP_317228215.1">
    <property type="nucleotide sequence ID" value="NZ_JAWJEJ010000002.1"/>
</dbReference>
<comment type="caution">
    <text evidence="1">The sequence shown here is derived from an EMBL/GenBank/DDBJ whole genome shotgun (WGS) entry which is preliminary data.</text>
</comment>
<evidence type="ECO:0000313" key="2">
    <source>
        <dbReference type="Proteomes" id="UP001273531"/>
    </source>
</evidence>
<dbReference type="Proteomes" id="UP001273531">
    <property type="component" value="Unassembled WGS sequence"/>
</dbReference>